<evidence type="ECO:0000256" key="6">
    <source>
        <dbReference type="ARBA" id="ARBA00022777"/>
    </source>
</evidence>
<dbReference type="InterPro" id="IPR011712">
    <property type="entry name" value="Sig_transdc_His_kin_sub3_dim/P"/>
</dbReference>
<accession>A0ABP6YIX4</accession>
<evidence type="ECO:0000256" key="2">
    <source>
        <dbReference type="ARBA" id="ARBA00012438"/>
    </source>
</evidence>
<feature type="transmembrane region" description="Helical" evidence="10">
    <location>
        <begin position="106"/>
        <end position="124"/>
    </location>
</feature>
<feature type="transmembrane region" description="Helical" evidence="10">
    <location>
        <begin position="61"/>
        <end position="77"/>
    </location>
</feature>
<dbReference type="Pfam" id="PF02518">
    <property type="entry name" value="HATPase_c"/>
    <property type="match status" value="1"/>
</dbReference>
<reference evidence="14" key="1">
    <citation type="journal article" date="2019" name="Int. J. Syst. Evol. Microbiol.">
        <title>The Global Catalogue of Microorganisms (GCM) 10K type strain sequencing project: providing services to taxonomists for standard genome sequencing and annotation.</title>
        <authorList>
            <consortium name="The Broad Institute Genomics Platform"/>
            <consortium name="The Broad Institute Genome Sequencing Center for Infectious Disease"/>
            <person name="Wu L."/>
            <person name="Ma J."/>
        </authorList>
    </citation>
    <scope>NUCLEOTIDE SEQUENCE [LARGE SCALE GENOMIC DNA]</scope>
    <source>
        <strain evidence="14">JCM 17326</strain>
    </source>
</reference>
<evidence type="ECO:0000256" key="10">
    <source>
        <dbReference type="SAM" id="Phobius"/>
    </source>
</evidence>
<keyword evidence="4" id="KW-0808">Transferase</keyword>
<organism evidence="13 14">
    <name type="scientific">Nonomuraea rosea</name>
    <dbReference type="NCBI Taxonomy" id="638574"/>
    <lineage>
        <taxon>Bacteria</taxon>
        <taxon>Bacillati</taxon>
        <taxon>Actinomycetota</taxon>
        <taxon>Actinomycetes</taxon>
        <taxon>Streptosporangiales</taxon>
        <taxon>Streptosporangiaceae</taxon>
        <taxon>Nonomuraea</taxon>
    </lineage>
</organism>
<keyword evidence="8" id="KW-0902">Two-component regulatory system</keyword>
<keyword evidence="5" id="KW-0547">Nucleotide-binding</keyword>
<evidence type="ECO:0000313" key="14">
    <source>
        <dbReference type="Proteomes" id="UP001500630"/>
    </source>
</evidence>
<dbReference type="InterPro" id="IPR003594">
    <property type="entry name" value="HATPase_dom"/>
</dbReference>
<dbReference type="Pfam" id="PF07730">
    <property type="entry name" value="HisKA_3"/>
    <property type="match status" value="1"/>
</dbReference>
<sequence length="401" mass="40870">MAEPSSVSRHRLSSAGLDAGAALVCVLAFWLPLDGRFGAPVTGGLVVLLIGGMLLRSRLPLAAFCVVTAVTVAGLILEAANDPFIAAAWTLYPVAVVRATPRSLSVVKMSIGTFVLALALLGTADGQGGALRNIMLSLLALTGAWLLGGTTRRAVLEAEHATRAERQAAVVAERLRVAREVHDVVSHSLGTIAVTAGVAARVGAGNPDHLRDRLVQIEATGRQALDELRATLGAVRVGEEGAGRRPQPGTGDLPALAEHARTGGVAVRMTVTGADALPPGIGLAVYRIVQEGLTNAVRHAPGARCAVTVCGLGGEVQVTVTDDGKGARRSDEPGHGLGEGAQEPDAPGYRLGVAAQEPDASGHGLIGLRERVELLGGRLTAGPGPQGGFELRASIPAAAHG</sequence>
<dbReference type="Proteomes" id="UP001500630">
    <property type="component" value="Unassembled WGS sequence"/>
</dbReference>
<feature type="region of interest" description="Disordered" evidence="9">
    <location>
        <begin position="322"/>
        <end position="349"/>
    </location>
</feature>
<dbReference type="Gene3D" id="3.30.565.10">
    <property type="entry name" value="Histidine kinase-like ATPase, C-terminal domain"/>
    <property type="match status" value="1"/>
</dbReference>
<keyword evidence="14" id="KW-1185">Reference proteome</keyword>
<feature type="transmembrane region" description="Helical" evidence="10">
    <location>
        <begin position="12"/>
        <end position="31"/>
    </location>
</feature>
<keyword evidence="10" id="KW-0812">Transmembrane</keyword>
<keyword evidence="10" id="KW-0472">Membrane</keyword>
<keyword evidence="6 13" id="KW-0418">Kinase</keyword>
<evidence type="ECO:0000259" key="11">
    <source>
        <dbReference type="Pfam" id="PF02518"/>
    </source>
</evidence>
<dbReference type="PANTHER" id="PTHR24421">
    <property type="entry name" value="NITRATE/NITRITE SENSOR PROTEIN NARX-RELATED"/>
    <property type="match status" value="1"/>
</dbReference>
<gene>
    <name evidence="13" type="ORF">GCM10022419_075670</name>
</gene>
<dbReference type="GO" id="GO:0016301">
    <property type="term" value="F:kinase activity"/>
    <property type="evidence" value="ECO:0007669"/>
    <property type="project" value="UniProtKB-KW"/>
</dbReference>
<keyword evidence="10" id="KW-1133">Transmembrane helix</keyword>
<evidence type="ECO:0000259" key="12">
    <source>
        <dbReference type="Pfam" id="PF07730"/>
    </source>
</evidence>
<dbReference type="EC" id="2.7.13.3" evidence="2"/>
<dbReference type="CDD" id="cd16917">
    <property type="entry name" value="HATPase_UhpB-NarQ-NarX-like"/>
    <property type="match status" value="1"/>
</dbReference>
<dbReference type="InterPro" id="IPR036890">
    <property type="entry name" value="HATPase_C_sf"/>
</dbReference>
<name>A0ABP6YIX4_9ACTN</name>
<feature type="domain" description="Histidine kinase/HSP90-like ATPase" evidence="11">
    <location>
        <begin position="284"/>
        <end position="397"/>
    </location>
</feature>
<dbReference type="Gene3D" id="1.20.5.1930">
    <property type="match status" value="1"/>
</dbReference>
<keyword evidence="3" id="KW-0597">Phosphoprotein</keyword>
<evidence type="ECO:0000313" key="13">
    <source>
        <dbReference type="EMBL" id="GAA3582794.1"/>
    </source>
</evidence>
<proteinExistence type="predicted"/>
<feature type="transmembrane region" description="Helical" evidence="10">
    <location>
        <begin position="37"/>
        <end position="54"/>
    </location>
</feature>
<dbReference type="InterPro" id="IPR050482">
    <property type="entry name" value="Sensor_HK_TwoCompSys"/>
</dbReference>
<dbReference type="RefSeq" id="WP_345569475.1">
    <property type="nucleotide sequence ID" value="NZ_BAABDQ010000020.1"/>
</dbReference>
<evidence type="ECO:0000256" key="4">
    <source>
        <dbReference type="ARBA" id="ARBA00022679"/>
    </source>
</evidence>
<dbReference type="SUPFAM" id="SSF55874">
    <property type="entry name" value="ATPase domain of HSP90 chaperone/DNA topoisomerase II/histidine kinase"/>
    <property type="match status" value="1"/>
</dbReference>
<feature type="compositionally biased region" description="Basic and acidic residues" evidence="9">
    <location>
        <begin position="322"/>
        <end position="334"/>
    </location>
</feature>
<evidence type="ECO:0000256" key="3">
    <source>
        <dbReference type="ARBA" id="ARBA00022553"/>
    </source>
</evidence>
<dbReference type="PANTHER" id="PTHR24421:SF10">
    <property type="entry name" value="NITRATE_NITRITE SENSOR PROTEIN NARQ"/>
    <property type="match status" value="1"/>
</dbReference>
<evidence type="ECO:0000256" key="5">
    <source>
        <dbReference type="ARBA" id="ARBA00022741"/>
    </source>
</evidence>
<feature type="transmembrane region" description="Helical" evidence="10">
    <location>
        <begin position="130"/>
        <end position="148"/>
    </location>
</feature>
<comment type="catalytic activity">
    <reaction evidence="1">
        <text>ATP + protein L-histidine = ADP + protein N-phospho-L-histidine.</text>
        <dbReference type="EC" id="2.7.13.3"/>
    </reaction>
</comment>
<evidence type="ECO:0000256" key="8">
    <source>
        <dbReference type="ARBA" id="ARBA00023012"/>
    </source>
</evidence>
<evidence type="ECO:0000256" key="7">
    <source>
        <dbReference type="ARBA" id="ARBA00022840"/>
    </source>
</evidence>
<protein>
    <recommendedName>
        <fullName evidence="2">histidine kinase</fullName>
        <ecNumber evidence="2">2.7.13.3</ecNumber>
    </recommendedName>
</protein>
<dbReference type="EMBL" id="BAABDQ010000020">
    <property type="protein sequence ID" value="GAA3582794.1"/>
    <property type="molecule type" value="Genomic_DNA"/>
</dbReference>
<evidence type="ECO:0000256" key="9">
    <source>
        <dbReference type="SAM" id="MobiDB-lite"/>
    </source>
</evidence>
<keyword evidence="7" id="KW-0067">ATP-binding</keyword>
<feature type="domain" description="Signal transduction histidine kinase subgroup 3 dimerisation and phosphoacceptor" evidence="12">
    <location>
        <begin position="173"/>
        <end position="236"/>
    </location>
</feature>
<comment type="caution">
    <text evidence="13">The sequence shown here is derived from an EMBL/GenBank/DDBJ whole genome shotgun (WGS) entry which is preliminary data.</text>
</comment>
<evidence type="ECO:0000256" key="1">
    <source>
        <dbReference type="ARBA" id="ARBA00000085"/>
    </source>
</evidence>